<dbReference type="Proteomes" id="UP000287171">
    <property type="component" value="Unassembled WGS sequence"/>
</dbReference>
<dbReference type="OrthoDB" id="5786478at2"/>
<dbReference type="SUPFAM" id="SSF51735">
    <property type="entry name" value="NAD(P)-binding Rossmann-fold domains"/>
    <property type="match status" value="1"/>
</dbReference>
<gene>
    <name evidence="5" type="ORF">KDA_72910</name>
</gene>
<dbReference type="PRINTS" id="PR00081">
    <property type="entry name" value="GDHRDH"/>
</dbReference>
<comment type="similarity">
    <text evidence="1 4">Belongs to the short-chain dehydrogenases/reductases (SDR) family.</text>
</comment>
<evidence type="ECO:0000256" key="3">
    <source>
        <dbReference type="ARBA" id="ARBA00023002"/>
    </source>
</evidence>
<name>A0A402BKC4_9CHLR</name>
<dbReference type="PANTHER" id="PTHR43490:SF99">
    <property type="entry name" value="SHORT-CHAIN DEHYDROGENASE_REDUCTASE"/>
    <property type="match status" value="1"/>
</dbReference>
<comment type="caution">
    <text evidence="5">The sequence shown here is derived from an EMBL/GenBank/DDBJ whole genome shotgun (WGS) entry which is preliminary data.</text>
</comment>
<keyword evidence="6" id="KW-1185">Reference proteome</keyword>
<accession>A0A402BKC4</accession>
<dbReference type="InterPro" id="IPR036291">
    <property type="entry name" value="NAD(P)-bd_dom_sf"/>
</dbReference>
<dbReference type="AlphaFoldDB" id="A0A402BKC4"/>
<proteinExistence type="inferred from homology"/>
<evidence type="ECO:0000256" key="2">
    <source>
        <dbReference type="ARBA" id="ARBA00022857"/>
    </source>
</evidence>
<organism evidence="5 6">
    <name type="scientific">Dictyobacter alpinus</name>
    <dbReference type="NCBI Taxonomy" id="2014873"/>
    <lineage>
        <taxon>Bacteria</taxon>
        <taxon>Bacillati</taxon>
        <taxon>Chloroflexota</taxon>
        <taxon>Ktedonobacteria</taxon>
        <taxon>Ktedonobacterales</taxon>
        <taxon>Dictyobacteraceae</taxon>
        <taxon>Dictyobacter</taxon>
    </lineage>
</organism>
<protein>
    <submittedName>
        <fullName evidence="5">Short-chain dehydrogenase</fullName>
    </submittedName>
</protein>
<dbReference type="GO" id="GO:0016491">
    <property type="term" value="F:oxidoreductase activity"/>
    <property type="evidence" value="ECO:0007669"/>
    <property type="project" value="UniProtKB-KW"/>
</dbReference>
<evidence type="ECO:0000256" key="4">
    <source>
        <dbReference type="RuleBase" id="RU000363"/>
    </source>
</evidence>
<evidence type="ECO:0000313" key="6">
    <source>
        <dbReference type="Proteomes" id="UP000287171"/>
    </source>
</evidence>
<keyword evidence="2" id="KW-0521">NADP</keyword>
<dbReference type="InterPro" id="IPR002347">
    <property type="entry name" value="SDR_fam"/>
</dbReference>
<dbReference type="Gene3D" id="3.40.50.720">
    <property type="entry name" value="NAD(P)-binding Rossmann-like Domain"/>
    <property type="match status" value="1"/>
</dbReference>
<evidence type="ECO:0000313" key="5">
    <source>
        <dbReference type="EMBL" id="GCE31807.1"/>
    </source>
</evidence>
<sequence length="247" mass="25863">MDAKKRTNSRVVLVTGSSHGIGFEVCRQLAKAGMTVILTARDQEKATSAARQLIVEGLDVHAHALDVTQDESIHALATVLEQEFGGLDVLINNAAAYVDWSEKATTADLQAAHTILETNLFGAWRTTQILLPLLHQSQHARIVNVSSGAGSHGDQQFGLTTNRGSVASYGISKAALNALTSKFAAELEGTGILVNAVCPGLTATAPGMEAMGAGPVEKGASSVLWAATLPDNGPTGGFFRYGEPLSW</sequence>
<dbReference type="PRINTS" id="PR00080">
    <property type="entry name" value="SDRFAMILY"/>
</dbReference>
<dbReference type="PANTHER" id="PTHR43490">
    <property type="entry name" value="(+)-NEOMENTHOL DEHYDROGENASE"/>
    <property type="match status" value="1"/>
</dbReference>
<reference evidence="6" key="1">
    <citation type="submission" date="2018-12" db="EMBL/GenBank/DDBJ databases">
        <title>Tengunoibacter tsumagoiensis gen. nov., sp. nov., Dictyobacter kobayashii sp. nov., D. alpinus sp. nov., and D. joshuensis sp. nov. and description of Dictyobacteraceae fam. nov. within the order Ktedonobacterales isolated from Tengu-no-mugimeshi.</title>
        <authorList>
            <person name="Wang C.M."/>
            <person name="Zheng Y."/>
            <person name="Sakai Y."/>
            <person name="Toyoda A."/>
            <person name="Minakuchi Y."/>
            <person name="Abe K."/>
            <person name="Yokota A."/>
            <person name="Yabe S."/>
        </authorList>
    </citation>
    <scope>NUCLEOTIDE SEQUENCE [LARGE SCALE GENOMIC DNA]</scope>
    <source>
        <strain evidence="6">Uno16</strain>
    </source>
</reference>
<evidence type="ECO:0000256" key="1">
    <source>
        <dbReference type="ARBA" id="ARBA00006484"/>
    </source>
</evidence>
<dbReference type="EMBL" id="BIFT01000002">
    <property type="protein sequence ID" value="GCE31807.1"/>
    <property type="molecule type" value="Genomic_DNA"/>
</dbReference>
<dbReference type="Pfam" id="PF00106">
    <property type="entry name" value="adh_short"/>
    <property type="match status" value="1"/>
</dbReference>
<keyword evidence="3" id="KW-0560">Oxidoreductase</keyword>
<dbReference type="RefSeq" id="WP_126631737.1">
    <property type="nucleotide sequence ID" value="NZ_BIFT01000002.1"/>
</dbReference>